<evidence type="ECO:0000313" key="2">
    <source>
        <dbReference type="EMBL" id="MFD2614994.1"/>
    </source>
</evidence>
<accession>A0ABW5PII5</accession>
<comment type="caution">
    <text evidence="2">The sequence shown here is derived from an EMBL/GenBank/DDBJ whole genome shotgun (WGS) entry which is preliminary data.</text>
</comment>
<dbReference type="Proteomes" id="UP001597541">
    <property type="component" value="Unassembled WGS sequence"/>
</dbReference>
<dbReference type="InterPro" id="IPR050789">
    <property type="entry name" value="Diverse_Enzym_Activities"/>
</dbReference>
<organism evidence="2 3">
    <name type="scientific">Paenibacillus gansuensis</name>
    <dbReference type="NCBI Taxonomy" id="306542"/>
    <lineage>
        <taxon>Bacteria</taxon>
        <taxon>Bacillati</taxon>
        <taxon>Bacillota</taxon>
        <taxon>Bacilli</taxon>
        <taxon>Bacillales</taxon>
        <taxon>Paenibacillaceae</taxon>
        <taxon>Paenibacillus</taxon>
    </lineage>
</organism>
<dbReference type="PANTHER" id="PTHR43283:SF7">
    <property type="entry name" value="BETA-LACTAMASE-RELATED DOMAIN-CONTAINING PROTEIN"/>
    <property type="match status" value="1"/>
</dbReference>
<dbReference type="GO" id="GO:0016787">
    <property type="term" value="F:hydrolase activity"/>
    <property type="evidence" value="ECO:0007669"/>
    <property type="project" value="UniProtKB-KW"/>
</dbReference>
<gene>
    <name evidence="2" type="ORF">ACFSUF_21490</name>
</gene>
<feature type="domain" description="Beta-lactamase-related" evidence="1">
    <location>
        <begin position="4"/>
        <end position="165"/>
    </location>
</feature>
<sequence>MLIKIIHKVFLQPLAVVIKERVLEPYQLLETGWRKDNHESLVWVNDSCAGEQGEEANLFVSTRDLGFWGYLHLTKGNYEGKQILPTSIFEETIKIATPATLDDDLPRNGFFWWVQDRPQASSELGGRLPKGSFQSLGFYGNAVLVIPEYNVVAVRMLNQLNRNPAGYDYLQDIQTFGNMVCDCFAGIKT</sequence>
<evidence type="ECO:0000259" key="1">
    <source>
        <dbReference type="Pfam" id="PF00144"/>
    </source>
</evidence>
<dbReference type="Pfam" id="PF00144">
    <property type="entry name" value="Beta-lactamase"/>
    <property type="match status" value="1"/>
</dbReference>
<dbReference type="Gene3D" id="3.40.710.10">
    <property type="entry name" value="DD-peptidase/beta-lactamase superfamily"/>
    <property type="match status" value="1"/>
</dbReference>
<dbReference type="InterPro" id="IPR001466">
    <property type="entry name" value="Beta-lactam-related"/>
</dbReference>
<keyword evidence="2" id="KW-0378">Hydrolase</keyword>
<dbReference type="SUPFAM" id="SSF56601">
    <property type="entry name" value="beta-lactamase/transpeptidase-like"/>
    <property type="match status" value="1"/>
</dbReference>
<proteinExistence type="predicted"/>
<dbReference type="RefSeq" id="WP_377606442.1">
    <property type="nucleotide sequence ID" value="NZ_JBHUME010000015.1"/>
</dbReference>
<reference evidence="3" key="1">
    <citation type="journal article" date="2019" name="Int. J. Syst. Evol. Microbiol.">
        <title>The Global Catalogue of Microorganisms (GCM) 10K type strain sequencing project: providing services to taxonomists for standard genome sequencing and annotation.</title>
        <authorList>
            <consortium name="The Broad Institute Genomics Platform"/>
            <consortium name="The Broad Institute Genome Sequencing Center for Infectious Disease"/>
            <person name="Wu L."/>
            <person name="Ma J."/>
        </authorList>
    </citation>
    <scope>NUCLEOTIDE SEQUENCE [LARGE SCALE GENOMIC DNA]</scope>
    <source>
        <strain evidence="3">KCTC 3950</strain>
    </source>
</reference>
<keyword evidence="3" id="KW-1185">Reference proteome</keyword>
<dbReference type="PANTHER" id="PTHR43283">
    <property type="entry name" value="BETA-LACTAMASE-RELATED"/>
    <property type="match status" value="1"/>
</dbReference>
<dbReference type="EMBL" id="JBHUME010000015">
    <property type="protein sequence ID" value="MFD2614994.1"/>
    <property type="molecule type" value="Genomic_DNA"/>
</dbReference>
<dbReference type="InterPro" id="IPR012338">
    <property type="entry name" value="Beta-lactam/transpept-like"/>
</dbReference>
<evidence type="ECO:0000313" key="3">
    <source>
        <dbReference type="Proteomes" id="UP001597541"/>
    </source>
</evidence>
<name>A0ABW5PII5_9BACL</name>
<protein>
    <submittedName>
        <fullName evidence="2">Serine hydrolase</fullName>
    </submittedName>
</protein>